<keyword evidence="2" id="KW-1185">Reference proteome</keyword>
<evidence type="ECO:0000313" key="2">
    <source>
        <dbReference type="Proteomes" id="UP000199527"/>
    </source>
</evidence>
<dbReference type="AlphaFoldDB" id="A0A1G8S811"/>
<sequence length="171" mass="19416">MNKFYFRMINLFVLLLLVAVLVSNRYSDSMDADLTLNCRNELYDRNGPQDARHYLIADFVLKQDQASISYRYFGHDGQAHSRISMTGQIVDGSLKQNIFEMAIDEVNTEYYQADAAPVPHMQYLNSFAKSNLANVGSHNLTLRLLERNDEAGYAAVFFQPSNAVCGCRLVD</sequence>
<evidence type="ECO:0000313" key="1">
    <source>
        <dbReference type="EMBL" id="SDJ25323.1"/>
    </source>
</evidence>
<dbReference type="RefSeq" id="WP_090365005.1">
    <property type="nucleotide sequence ID" value="NZ_FNEM01000006.1"/>
</dbReference>
<proteinExistence type="predicted"/>
<organism evidence="1 2">
    <name type="scientific">Ferrimonas sediminum</name>
    <dbReference type="NCBI Taxonomy" id="718193"/>
    <lineage>
        <taxon>Bacteria</taxon>
        <taxon>Pseudomonadati</taxon>
        <taxon>Pseudomonadota</taxon>
        <taxon>Gammaproteobacteria</taxon>
        <taxon>Alteromonadales</taxon>
        <taxon>Ferrimonadaceae</taxon>
        <taxon>Ferrimonas</taxon>
    </lineage>
</organism>
<protein>
    <submittedName>
        <fullName evidence="1">Uncharacterized protein</fullName>
    </submittedName>
</protein>
<dbReference type="EMBL" id="FNEM01000006">
    <property type="protein sequence ID" value="SDJ25323.1"/>
    <property type="molecule type" value="Genomic_DNA"/>
</dbReference>
<gene>
    <name evidence="1" type="ORF">SAMN04488540_10697</name>
</gene>
<dbReference type="Proteomes" id="UP000199527">
    <property type="component" value="Unassembled WGS sequence"/>
</dbReference>
<name>A0A1G8S811_9GAMM</name>
<dbReference type="OrthoDB" id="6398666at2"/>
<accession>A0A1G8S811</accession>
<reference evidence="2" key="1">
    <citation type="submission" date="2016-10" db="EMBL/GenBank/DDBJ databases">
        <authorList>
            <person name="Varghese N."/>
            <person name="Submissions S."/>
        </authorList>
    </citation>
    <scope>NUCLEOTIDE SEQUENCE [LARGE SCALE GENOMIC DNA]</scope>
    <source>
        <strain evidence="2">DSM 23317</strain>
    </source>
</reference>